<gene>
    <name evidence="2" type="ORF">RJ639_002162</name>
</gene>
<protein>
    <recommendedName>
        <fullName evidence="1">Retrotransposon Copia-like N-terminal domain-containing protein</fullName>
    </recommendedName>
</protein>
<keyword evidence="3" id="KW-1185">Reference proteome</keyword>
<evidence type="ECO:0000313" key="2">
    <source>
        <dbReference type="EMBL" id="KAK3043583.1"/>
    </source>
</evidence>
<feature type="domain" description="Retrotransposon Copia-like N-terminal" evidence="1">
    <location>
        <begin position="47"/>
        <end position="83"/>
    </location>
</feature>
<organism evidence="2 3">
    <name type="scientific">Escallonia herrerae</name>
    <dbReference type="NCBI Taxonomy" id="1293975"/>
    <lineage>
        <taxon>Eukaryota</taxon>
        <taxon>Viridiplantae</taxon>
        <taxon>Streptophyta</taxon>
        <taxon>Embryophyta</taxon>
        <taxon>Tracheophyta</taxon>
        <taxon>Spermatophyta</taxon>
        <taxon>Magnoliopsida</taxon>
        <taxon>eudicotyledons</taxon>
        <taxon>Gunneridae</taxon>
        <taxon>Pentapetalae</taxon>
        <taxon>asterids</taxon>
        <taxon>campanulids</taxon>
        <taxon>Escalloniales</taxon>
        <taxon>Escalloniaceae</taxon>
        <taxon>Escallonia</taxon>
    </lineage>
</organism>
<sequence length="550" mass="62151">MGERTPSTRSSEIEAENSLLADLTSRLSQIMDQTPTAATHETLAAPISIKLDDTNYGLWFLVVEMYISGKDKLGYINGDLPQPQETNPSFRKWMTENTVVKSWLINSVIPKLISNYIRFPTVKAVWDAIATTYFDGADTLQAYDLKQKVTRMRQGEGSIETYYNNLQGLWREIDFLRPNPMKCEFEIKKYNSILHEDRVYIFLDGLDDRLDKIRGDVLQLKPFPMVEQAHAHHDLKAKKKCDVGRAALVNTGDTAAAASTEPQLSLIPQQGVLLATANTTRALDNPDKYGTWNQWEGKTNLGETFCEEQNMWEGWHGFDNTIPAQCEEVTIDANKGAQLLSQEAHKTQSGVMEDDVTGSICGQEQSIQSTEEEQFLLPNSKSSPGKGLMFRKHHHLDIDGYTDADWAGNTTARRSTSAYFTFVGKNLVIWRSKKLIAEAEFRGMAKGLCELLRLKRLLAEIGHSSKSSMNMFCDNKSAIQTAENLVQRDRTKHVEVDQNFIKEKLEVKIIRFPFVKSEEQLADILTKAVPSKVFHNSLDKLNIRDICALT</sequence>
<dbReference type="Pfam" id="PF14244">
    <property type="entry name" value="Retrotran_gag_3"/>
    <property type="match status" value="1"/>
</dbReference>
<dbReference type="PANTHER" id="PTHR37610">
    <property type="entry name" value="CCHC-TYPE DOMAIN-CONTAINING PROTEIN"/>
    <property type="match status" value="1"/>
</dbReference>
<evidence type="ECO:0000259" key="1">
    <source>
        <dbReference type="Pfam" id="PF14244"/>
    </source>
</evidence>
<comment type="caution">
    <text evidence="2">The sequence shown here is derived from an EMBL/GenBank/DDBJ whole genome shotgun (WGS) entry which is preliminary data.</text>
</comment>
<dbReference type="AlphaFoldDB" id="A0AA88XJ03"/>
<accession>A0AA88XJ03</accession>
<dbReference type="EMBL" id="JAVXUP010000005">
    <property type="protein sequence ID" value="KAK3043583.1"/>
    <property type="molecule type" value="Genomic_DNA"/>
</dbReference>
<name>A0AA88XJ03_9ASTE</name>
<dbReference type="PANTHER" id="PTHR37610:SF38">
    <property type="entry name" value="RETROTRANSPOSON COPIA-LIKE N-TERMINAL DOMAIN-CONTAINING PROTEIN"/>
    <property type="match status" value="1"/>
</dbReference>
<reference evidence="2" key="1">
    <citation type="submission" date="2022-12" db="EMBL/GenBank/DDBJ databases">
        <title>Draft genome assemblies for two species of Escallonia (Escalloniales).</title>
        <authorList>
            <person name="Chanderbali A."/>
            <person name="Dervinis C."/>
            <person name="Anghel I."/>
            <person name="Soltis D."/>
            <person name="Soltis P."/>
            <person name="Zapata F."/>
        </authorList>
    </citation>
    <scope>NUCLEOTIDE SEQUENCE</scope>
    <source>
        <strain evidence="2">UCBG64.0493</strain>
        <tissue evidence="2">Leaf</tissue>
    </source>
</reference>
<dbReference type="Proteomes" id="UP001188597">
    <property type="component" value="Unassembled WGS sequence"/>
</dbReference>
<dbReference type="CDD" id="cd09272">
    <property type="entry name" value="RNase_HI_RT_Ty1"/>
    <property type="match status" value="1"/>
</dbReference>
<dbReference type="InterPro" id="IPR029472">
    <property type="entry name" value="Copia-like_N"/>
</dbReference>
<evidence type="ECO:0000313" key="3">
    <source>
        <dbReference type="Proteomes" id="UP001188597"/>
    </source>
</evidence>
<proteinExistence type="predicted"/>